<dbReference type="KEGG" id="ppp:112286078"/>
<dbReference type="AlphaFoldDB" id="A0A7I4EE98"/>
<organism evidence="3 4">
    <name type="scientific">Physcomitrium patens</name>
    <name type="common">Spreading-leaved earth moss</name>
    <name type="synonym">Physcomitrella patens</name>
    <dbReference type="NCBI Taxonomy" id="3218"/>
    <lineage>
        <taxon>Eukaryota</taxon>
        <taxon>Viridiplantae</taxon>
        <taxon>Streptophyta</taxon>
        <taxon>Embryophyta</taxon>
        <taxon>Bryophyta</taxon>
        <taxon>Bryophytina</taxon>
        <taxon>Bryopsida</taxon>
        <taxon>Funariidae</taxon>
        <taxon>Funariales</taxon>
        <taxon>Funariaceae</taxon>
        <taxon>Physcomitrium</taxon>
    </lineage>
</organism>
<feature type="region of interest" description="Disordered" evidence="2">
    <location>
        <begin position="104"/>
        <end position="125"/>
    </location>
</feature>
<dbReference type="RefSeq" id="XP_024383391.1">
    <property type="nucleotide sequence ID" value="XM_024527623.2"/>
</dbReference>
<reference evidence="3" key="3">
    <citation type="submission" date="2020-12" db="UniProtKB">
        <authorList>
            <consortium name="EnsemblPlants"/>
        </authorList>
    </citation>
    <scope>IDENTIFICATION</scope>
</reference>
<gene>
    <name evidence="3" type="primary">LOC112286078</name>
</gene>
<protein>
    <recommendedName>
        <fullName evidence="5">Senescence regulator S40</fullName>
    </recommendedName>
</protein>
<comment type="similarity">
    <text evidence="1">Belongs to the senescence regulator S40 family.</text>
</comment>
<dbReference type="Proteomes" id="UP000006727">
    <property type="component" value="Chromosome 8"/>
</dbReference>
<accession>A0A7I4EE98</accession>
<feature type="compositionally biased region" description="Acidic residues" evidence="2">
    <location>
        <begin position="233"/>
        <end position="244"/>
    </location>
</feature>
<evidence type="ECO:0000256" key="2">
    <source>
        <dbReference type="SAM" id="MobiDB-lite"/>
    </source>
</evidence>
<name>A0A7I4EE98_PHYPA</name>
<dbReference type="Pfam" id="PF04520">
    <property type="entry name" value="Senescence_reg"/>
    <property type="match status" value="1"/>
</dbReference>
<evidence type="ECO:0000313" key="4">
    <source>
        <dbReference type="Proteomes" id="UP000006727"/>
    </source>
</evidence>
<dbReference type="Gramene" id="Pp3c8_15060V3.9">
    <property type="protein sequence ID" value="Pp3c8_15060V3.9"/>
    <property type="gene ID" value="Pp3c8_15060"/>
</dbReference>
<dbReference type="InParanoid" id="A0A7I4EE98"/>
<dbReference type="EMBL" id="ABEU02000008">
    <property type="status" value="NOT_ANNOTATED_CDS"/>
    <property type="molecule type" value="Genomic_DNA"/>
</dbReference>
<dbReference type="PANTHER" id="PTHR46525">
    <property type="entry name" value="EMB|CAB72159.1"/>
    <property type="match status" value="1"/>
</dbReference>
<dbReference type="GeneID" id="112286078"/>
<dbReference type="PANTHER" id="PTHR46525:SF2">
    <property type="entry name" value="EMB|CAB72159.1"/>
    <property type="match status" value="1"/>
</dbReference>
<feature type="region of interest" description="Disordered" evidence="2">
    <location>
        <begin position="229"/>
        <end position="248"/>
    </location>
</feature>
<evidence type="ECO:0000256" key="1">
    <source>
        <dbReference type="ARBA" id="ARBA00034773"/>
    </source>
</evidence>
<reference evidence="3 4" key="1">
    <citation type="journal article" date="2008" name="Science">
        <title>The Physcomitrella genome reveals evolutionary insights into the conquest of land by plants.</title>
        <authorList>
            <person name="Rensing S."/>
            <person name="Lang D."/>
            <person name="Zimmer A."/>
            <person name="Terry A."/>
            <person name="Salamov A."/>
            <person name="Shapiro H."/>
            <person name="Nishiyama T."/>
            <person name="Perroud P.-F."/>
            <person name="Lindquist E."/>
            <person name="Kamisugi Y."/>
            <person name="Tanahashi T."/>
            <person name="Sakakibara K."/>
            <person name="Fujita T."/>
            <person name="Oishi K."/>
            <person name="Shin-I T."/>
            <person name="Kuroki Y."/>
            <person name="Toyoda A."/>
            <person name="Suzuki Y."/>
            <person name="Hashimoto A."/>
            <person name="Yamaguchi K."/>
            <person name="Sugano A."/>
            <person name="Kohara Y."/>
            <person name="Fujiyama A."/>
            <person name="Anterola A."/>
            <person name="Aoki S."/>
            <person name="Ashton N."/>
            <person name="Barbazuk W.B."/>
            <person name="Barker E."/>
            <person name="Bennetzen J."/>
            <person name="Bezanilla M."/>
            <person name="Blankenship R."/>
            <person name="Cho S.H."/>
            <person name="Dutcher S."/>
            <person name="Estelle M."/>
            <person name="Fawcett J.A."/>
            <person name="Gundlach H."/>
            <person name="Hanada K."/>
            <person name="Heyl A."/>
            <person name="Hicks K.A."/>
            <person name="Hugh J."/>
            <person name="Lohr M."/>
            <person name="Mayer K."/>
            <person name="Melkozernov A."/>
            <person name="Murata T."/>
            <person name="Nelson D."/>
            <person name="Pils B."/>
            <person name="Prigge M."/>
            <person name="Reiss B."/>
            <person name="Renner T."/>
            <person name="Rombauts S."/>
            <person name="Rushton P."/>
            <person name="Sanderfoot A."/>
            <person name="Schween G."/>
            <person name="Shiu S.-H."/>
            <person name="Stueber K."/>
            <person name="Theodoulou F.L."/>
            <person name="Tu H."/>
            <person name="Van de Peer Y."/>
            <person name="Verrier P.J."/>
            <person name="Waters E."/>
            <person name="Wood A."/>
            <person name="Yang L."/>
            <person name="Cove D."/>
            <person name="Cuming A."/>
            <person name="Hasebe M."/>
            <person name="Lucas S."/>
            <person name="Mishler D.B."/>
            <person name="Reski R."/>
            <person name="Grigoriev I."/>
            <person name="Quatrano R.S."/>
            <person name="Boore J.L."/>
        </authorList>
    </citation>
    <scope>NUCLEOTIDE SEQUENCE [LARGE SCALE GENOMIC DNA]</scope>
    <source>
        <strain evidence="3 4">cv. Gransden 2004</strain>
    </source>
</reference>
<proteinExistence type="inferred from homology"/>
<dbReference type="OrthoDB" id="1917735at2759"/>
<dbReference type="FunCoup" id="A0A7I4EE98">
    <property type="interactions" value="733"/>
</dbReference>
<keyword evidence="4" id="KW-1185">Reference proteome</keyword>
<dbReference type="GO" id="GO:0010150">
    <property type="term" value="P:leaf senescence"/>
    <property type="evidence" value="ECO:0007669"/>
    <property type="project" value="UniProtKB-ARBA"/>
</dbReference>
<sequence length="295" mass="33046">MLSLSRCSSSKPKDWIIRSRLPARRFVVELRKLTETDRSRPVRLLRAYPHGDLRVALAMPRSGFQEGGASKADKLLGYSSSGYSSTHDVDDVSELNEEDVWDLGADGSPDNIPTHDGISSSRADSSDTYRFLNTGRRWMGVEHEPGLSAAFADHSSRGYGRSPHKLVGSYVNYTAQSSSREARGIATPLRMITPIPQIRESSPRQMMHQSAPVNVPDWSKILGAEKKHRWADDDVDSDKEDEQEERLPPHLHIQREYAQSQQTTFSVCEGAGRTLKGRDLSRVRNAVLRQTGFLD</sequence>
<dbReference type="InterPro" id="IPR007608">
    <property type="entry name" value="Senescence_reg_S40"/>
</dbReference>
<reference evidence="3 4" key="2">
    <citation type="journal article" date="2018" name="Plant J.">
        <title>The Physcomitrella patens chromosome-scale assembly reveals moss genome structure and evolution.</title>
        <authorList>
            <person name="Lang D."/>
            <person name="Ullrich K.K."/>
            <person name="Murat F."/>
            <person name="Fuchs J."/>
            <person name="Jenkins J."/>
            <person name="Haas F.B."/>
            <person name="Piednoel M."/>
            <person name="Gundlach H."/>
            <person name="Van Bel M."/>
            <person name="Meyberg R."/>
            <person name="Vives C."/>
            <person name="Morata J."/>
            <person name="Symeonidi A."/>
            <person name="Hiss M."/>
            <person name="Muchero W."/>
            <person name="Kamisugi Y."/>
            <person name="Saleh O."/>
            <person name="Blanc G."/>
            <person name="Decker E.L."/>
            <person name="van Gessel N."/>
            <person name="Grimwood J."/>
            <person name="Hayes R.D."/>
            <person name="Graham S.W."/>
            <person name="Gunter L.E."/>
            <person name="McDaniel S.F."/>
            <person name="Hoernstein S.N.W."/>
            <person name="Larsson A."/>
            <person name="Li F.W."/>
            <person name="Perroud P.F."/>
            <person name="Phillips J."/>
            <person name="Ranjan P."/>
            <person name="Rokshar D.S."/>
            <person name="Rothfels C.J."/>
            <person name="Schneider L."/>
            <person name="Shu S."/>
            <person name="Stevenson D.W."/>
            <person name="Thummler F."/>
            <person name="Tillich M."/>
            <person name="Villarreal Aguilar J.C."/>
            <person name="Widiez T."/>
            <person name="Wong G.K."/>
            <person name="Wymore A."/>
            <person name="Zhang Y."/>
            <person name="Zimmer A.D."/>
            <person name="Quatrano R.S."/>
            <person name="Mayer K.F.X."/>
            <person name="Goodstein D."/>
            <person name="Casacuberta J.M."/>
            <person name="Vandepoele K."/>
            <person name="Reski R."/>
            <person name="Cuming A.C."/>
            <person name="Tuskan G.A."/>
            <person name="Maumus F."/>
            <person name="Salse J."/>
            <person name="Schmutz J."/>
            <person name="Rensing S.A."/>
        </authorList>
    </citation>
    <scope>NUCLEOTIDE SEQUENCE [LARGE SCALE GENOMIC DNA]</scope>
    <source>
        <strain evidence="3 4">cv. Gransden 2004</strain>
    </source>
</reference>
<evidence type="ECO:0008006" key="5">
    <source>
        <dbReference type="Google" id="ProtNLM"/>
    </source>
</evidence>
<evidence type="ECO:0000313" key="3">
    <source>
        <dbReference type="EnsemblPlants" id="Pp3c8_15060V3.9"/>
    </source>
</evidence>
<dbReference type="EnsemblPlants" id="Pp3c8_15060V3.9">
    <property type="protein sequence ID" value="Pp3c8_15060V3.9"/>
    <property type="gene ID" value="Pp3c8_15060"/>
</dbReference>